<keyword evidence="1" id="KW-1133">Transmembrane helix</keyword>
<evidence type="ECO:0000259" key="2">
    <source>
        <dbReference type="Pfam" id="PF05729"/>
    </source>
</evidence>
<sequence>MLPSMGARQGRWGMRWLLVGGVATLSAGGVWAVLSMRRGGLQPQDVAGVLGLPLGVLGLLIGSALSLSALRLQRASDGLVVALDRLARSVEDVEVAERTHMLGTGAHLIDLHVDVVPRPGGAEPPGRQRLSDVARWYCAAPGRLVVTGPPGAGKTVLAVHLVVRLLAVRAPGAPVPVRLSIRDLPPPRARRWWGLRRAVGGFERWLVASLVKSYEVDGATAVELVARRLVVPVLDGLDEMDTEVAEDGSDRAREALRELNDYQCVDGSAPLVLTCRERRYTELAERHEWLREATLLRIAGVDADQARAYVELRSDGRVSPMDAVADAMRAGAAGPAAAVLGSPFYLGLAFAVYGGDATRALHPVTDFRTEDELREYLLARCVPTATAAANAAARQARTSLAGARSARIRQREYDPVAVHRWLRHMADPEGGIATLGRVVGKWTTTALVVGAALSLVLSVLLVVPDVVARWFPEEWWEHRAGARESWTFSGLLAVAFGVGWAGVVGGREPSRPSERVRQRPARAGERMLGAARWACWTGFRALVPAGALVLGAAFAFESWYADVPDLGWYALGVAAVPVVAGAMAVDEDFVAHSDRRGLIGCALLPVLGWPAGLALQGIGPAAWFLLCVSALVVALALLARLGIARLYSTGGGALVCAYVWDPGTLGPDGRFLAGVSVGAALSYVLGCCLLGSRSAERTRDVARRVGRGLRWLLPLAMVLGPLLVGIGAVTQLGFAGVVFLALTWATLNLIGQLIYALLLLTARLQGRMPLTPDAFLAWAYHAGLLRIVGGAYQFRHSELQEWLARNPAVRG</sequence>
<feature type="transmembrane region" description="Helical" evidence="1">
    <location>
        <begin position="12"/>
        <end position="34"/>
    </location>
</feature>
<protein>
    <submittedName>
        <fullName evidence="3">NACHT domain-containing protein</fullName>
    </submittedName>
</protein>
<evidence type="ECO:0000313" key="3">
    <source>
        <dbReference type="EMBL" id="QEU97312.1"/>
    </source>
</evidence>
<proteinExistence type="predicted"/>
<dbReference type="Pfam" id="PF05729">
    <property type="entry name" value="NACHT"/>
    <property type="match status" value="1"/>
</dbReference>
<dbReference type="SUPFAM" id="SSF52540">
    <property type="entry name" value="P-loop containing nucleoside triphosphate hydrolases"/>
    <property type="match status" value="1"/>
</dbReference>
<dbReference type="Gene3D" id="3.40.50.300">
    <property type="entry name" value="P-loop containing nucleotide triphosphate hydrolases"/>
    <property type="match status" value="1"/>
</dbReference>
<keyword evidence="4" id="KW-1185">Reference proteome</keyword>
<feature type="domain" description="NACHT" evidence="2">
    <location>
        <begin position="144"/>
        <end position="311"/>
    </location>
</feature>
<keyword evidence="1" id="KW-0472">Membrane</keyword>
<dbReference type="KEGG" id="ska:CP970_13275"/>
<feature type="transmembrane region" description="Helical" evidence="1">
    <location>
        <begin position="566"/>
        <end position="585"/>
    </location>
</feature>
<evidence type="ECO:0000313" key="4">
    <source>
        <dbReference type="Proteomes" id="UP000325529"/>
    </source>
</evidence>
<feature type="transmembrane region" description="Helical" evidence="1">
    <location>
        <begin position="446"/>
        <end position="466"/>
    </location>
</feature>
<name>A0A5J6GS97_STRKN</name>
<dbReference type="InterPro" id="IPR027417">
    <property type="entry name" value="P-loop_NTPase"/>
</dbReference>
<feature type="transmembrane region" description="Helical" evidence="1">
    <location>
        <begin position="735"/>
        <end position="760"/>
    </location>
</feature>
<feature type="transmembrane region" description="Helical" evidence="1">
    <location>
        <begin position="527"/>
        <end position="554"/>
    </location>
</feature>
<dbReference type="AlphaFoldDB" id="A0A5J6GS97"/>
<reference evidence="3 4" key="1">
    <citation type="submission" date="2017-09" db="EMBL/GenBank/DDBJ databases">
        <authorList>
            <person name="Lee N."/>
            <person name="Cho B.-K."/>
        </authorList>
    </citation>
    <scope>NUCLEOTIDE SEQUENCE [LARGE SCALE GENOMIC DNA]</scope>
    <source>
        <strain evidence="3 4">ATCC 12853</strain>
    </source>
</reference>
<feature type="transmembrane region" description="Helical" evidence="1">
    <location>
        <begin position="597"/>
        <end position="615"/>
    </location>
</feature>
<organism evidence="3 4">
    <name type="scientific">Streptomyces kanamyceticus</name>
    <dbReference type="NCBI Taxonomy" id="1967"/>
    <lineage>
        <taxon>Bacteria</taxon>
        <taxon>Bacillati</taxon>
        <taxon>Actinomycetota</taxon>
        <taxon>Actinomycetes</taxon>
        <taxon>Kitasatosporales</taxon>
        <taxon>Streptomycetaceae</taxon>
        <taxon>Streptomyces</taxon>
    </lineage>
</organism>
<feature type="transmembrane region" description="Helical" evidence="1">
    <location>
        <begin position="46"/>
        <end position="67"/>
    </location>
</feature>
<feature type="transmembrane region" description="Helical" evidence="1">
    <location>
        <begin position="711"/>
        <end position="729"/>
    </location>
</feature>
<feature type="transmembrane region" description="Helical" evidence="1">
    <location>
        <begin position="671"/>
        <end position="690"/>
    </location>
</feature>
<dbReference type="EMBL" id="CP023699">
    <property type="protein sequence ID" value="QEU97312.1"/>
    <property type="molecule type" value="Genomic_DNA"/>
</dbReference>
<feature type="transmembrane region" description="Helical" evidence="1">
    <location>
        <begin position="486"/>
        <end position="506"/>
    </location>
</feature>
<gene>
    <name evidence="3" type="ORF">CP970_13275</name>
</gene>
<feature type="transmembrane region" description="Helical" evidence="1">
    <location>
        <begin position="621"/>
        <end position="639"/>
    </location>
</feature>
<dbReference type="Proteomes" id="UP000325529">
    <property type="component" value="Chromosome"/>
</dbReference>
<keyword evidence="1" id="KW-0812">Transmembrane</keyword>
<evidence type="ECO:0000256" key="1">
    <source>
        <dbReference type="SAM" id="Phobius"/>
    </source>
</evidence>
<dbReference type="InterPro" id="IPR007111">
    <property type="entry name" value="NACHT_NTPase"/>
</dbReference>
<accession>A0A5J6GS97</accession>